<proteinExistence type="predicted"/>
<dbReference type="SUPFAM" id="SSF109604">
    <property type="entry name" value="HD-domain/PDEase-like"/>
    <property type="match status" value="1"/>
</dbReference>
<dbReference type="AlphaFoldDB" id="A0A5K8A118"/>
<dbReference type="InterPro" id="IPR052340">
    <property type="entry name" value="RNase_Y/CdgJ"/>
</dbReference>
<dbReference type="Pfam" id="PF08668">
    <property type="entry name" value="HDOD"/>
    <property type="match status" value="1"/>
</dbReference>
<dbReference type="EMBL" id="AP021876">
    <property type="protein sequence ID" value="BBO86259.1"/>
    <property type="molecule type" value="Genomic_DNA"/>
</dbReference>
<dbReference type="RefSeq" id="WP_173180068.1">
    <property type="nucleotide sequence ID" value="NZ_AP021876.1"/>
</dbReference>
<accession>A0A5K8A118</accession>
<reference evidence="2 3" key="1">
    <citation type="submission" date="2019-11" db="EMBL/GenBank/DDBJ databases">
        <title>Comparative genomics of hydrocarbon-degrading Desulfosarcina strains.</title>
        <authorList>
            <person name="Watanabe M."/>
            <person name="Kojima H."/>
            <person name="Fukui M."/>
        </authorList>
    </citation>
    <scope>NUCLEOTIDE SEQUENCE [LARGE SCALE GENOMIC DNA]</scope>
    <source>
        <strain evidence="2 3">28bB2T</strain>
    </source>
</reference>
<dbReference type="PROSITE" id="PS51833">
    <property type="entry name" value="HDOD"/>
    <property type="match status" value="1"/>
</dbReference>
<protein>
    <recommendedName>
        <fullName evidence="1">HDOD domain-containing protein</fullName>
    </recommendedName>
</protein>
<dbReference type="InterPro" id="IPR013976">
    <property type="entry name" value="HDOD"/>
</dbReference>
<dbReference type="Proteomes" id="UP000425960">
    <property type="component" value="Chromosome"/>
</dbReference>
<organism evidence="2 3">
    <name type="scientific">Desulfosarcina ovata subsp. sediminis</name>
    <dbReference type="NCBI Taxonomy" id="885957"/>
    <lineage>
        <taxon>Bacteria</taxon>
        <taxon>Pseudomonadati</taxon>
        <taxon>Thermodesulfobacteriota</taxon>
        <taxon>Desulfobacteria</taxon>
        <taxon>Desulfobacterales</taxon>
        <taxon>Desulfosarcinaceae</taxon>
        <taxon>Desulfosarcina</taxon>
    </lineage>
</organism>
<evidence type="ECO:0000259" key="1">
    <source>
        <dbReference type="PROSITE" id="PS51833"/>
    </source>
</evidence>
<gene>
    <name evidence="2" type="ORF">DSCO28_68250</name>
</gene>
<name>A0A5K8A118_9BACT</name>
<evidence type="ECO:0000313" key="3">
    <source>
        <dbReference type="Proteomes" id="UP000425960"/>
    </source>
</evidence>
<feature type="domain" description="HDOD" evidence="1">
    <location>
        <begin position="20"/>
        <end position="214"/>
    </location>
</feature>
<evidence type="ECO:0000313" key="2">
    <source>
        <dbReference type="EMBL" id="BBO86259.1"/>
    </source>
</evidence>
<sequence>MKSETALDNLIEEMRSKGNLPALNDTVLEISRLAKNSESSAPDLAAVIMRDCGLASNLLAAVNSSYYAPRFPIKTISSAVTYIGFEKVYLLSLGLGLFRHTMETLQARNLLKLYATSYFSGTLAMSLAEVYGHASPEEIFIAGLLYRLPGLSLANTFPQHFLDMQSRINERGMTLNQACLDVFQVRYDDICDAVLALYHLPEDVERVINQGKVSDEPLTMLVGEAAGLAAMLFGDRPAGKDVLRKTEKRIRKLLDRPKFSVSETIRQTFENDRNIKHFFSLGAEDVEIMVNLLEWGKANPMAVVAHLDFGTTLDAESPADTPEALIGHFLTELALCRKRGGELNPLLMLSQEALFRCLPGSEIFMAFLSQDKQQLLGRFYVGSSLHLNAQEFSVAMTNTDAAIVRCMKVQSPTEWQKGGVGLGLPYALFGRMPFQAAYMVPIVVNKQAIGLCFTGRLNGKGFNDRECVWIDQIVSHIQAAFSVTRT</sequence>
<dbReference type="PANTHER" id="PTHR33525:SF3">
    <property type="entry name" value="RIBONUCLEASE Y"/>
    <property type="match status" value="1"/>
</dbReference>
<dbReference type="KEGG" id="dov:DSCO28_68250"/>
<dbReference type="PANTHER" id="PTHR33525">
    <property type="match status" value="1"/>
</dbReference>
<dbReference type="Gene3D" id="1.10.3210.10">
    <property type="entry name" value="Hypothetical protein af1432"/>
    <property type="match status" value="1"/>
</dbReference>